<name>A0ABV0EN14_9ENTE</name>
<evidence type="ECO:0000313" key="4">
    <source>
        <dbReference type="EMBL" id="MEO1770012.1"/>
    </source>
</evidence>
<keyword evidence="2" id="KW-0812">Transmembrane</keyword>
<sequence>MRKKPKINHVVAILLPILFILGIVYSISSMDLLRADDSSTHLTVQKDDEDITGKDTSILENSVNLKLTAKENQLFRLVENEHVSLSSPSPDSRELPVREVLSSQFDLENELAVLKGESEETDTSEKNDEADKRALSSELIRVSDTETGKVTTYLKLLKDKTETVTFSREQDSQESTVELENVEQARKHKLFNFISIKVEETSEEINNPEEPAEPEEKKNEPEPLSGSETIEELEKRAYVEEESFKPIEIPAEEAKAKRGAKAASAISVTNAKVTVRTGTSKFDTSDGPGYDSGETNDLVRSFDSNLYLLSFSLEASDPEIKYSEIQYRVDMELPKAYGLDSAGKKRFNWEVVAHENTSMHPETDGTQTAKGYLSSTINSNGQILVPMFVNVYGAEHGTVIKPKLKITIISAKNESTGFVETINKEYDEANLSPLEVKDTKVSAKANIKPELFKGKQADFSNTVSGGTWSATTRKNWQVVGVGVNISLKELSGRDKYDFRGSTFPTGEIKFTLGTKSNTYQVTNTSAKTPVPTGSATSTSHAYPVQIVAGTYGTLSDNSADWFWRLHKATGRTLKLDKTILANGIPYGKYQDIHLSEPTAVDKSNIGVFDTGDVKLTGDTQVSIENYEPMWNPYTYNMSGSAVSKNNHVFATVSLLTEWNNLYIVNKGTGVFNSEIEISNISYEGNSHSGDTSVEYSRTKAGTGFSQHTIWAYNPPADLKENGVSLSGTGSVWNSTGSSRVNKGYEFTAVGRLSVSTDSHLVKKGVSYVRWNGNSAKFDSSRPVYTQAKKISYGVKASKVPNNTYRTQAQLNAEYTWFPTVEAAEMVGEITACKLEDEVVTPTYTPYFYSVIMPVVAVGPIGSYKDTSGNPNILLMNSFVTNIDGSVKQRPDPGTSYAPSTFSSTGTKTGGHHAKSDSTGLLYPGVAAEMASYGDTFFTNGVSITTTTAPEKPIYPTDETIKWKVNGNINGGNTAHTVRLTTTLSKGINYDAGSAVDGLGNKIAASNVSVTKKPDGTTVLVFTLDDLNPAKGDIAEVNFTTSAEVKDLSFDDKSVAKAKAHTVGEIWVKGSPSQKDPSAQRVRESEAEIDLYQVQQILLTKTVDKELLEVGAKDAANPSASSDITYTVGLENNSSDKLVDVNLLDVLPFDGDTVRGSDFNGSYKVKNIKMTKGTGSFFYTNSSVPPNQNPNATIPGLVAFPSGGDPALYENAKAIMAKVASIEVDEKVSFEVTLSPTGHMAGDLFRNQAAFNSKLELPVYSNIVQTRVFSRDLKGYVWYDDDYDGLIGTKEDGSAEDPVANIPVKLYRTSKTNTGYKKQLVKESLRGKSFIDGSGDSLVKTNASGEYMFEDLPEGEYLAEFIVGDLVVSKVVIVTKQLIGSDVTKNSKANPSDYKTPEYPHPELKDLPIALGSGKYIHHVTDVNAGLTRLSTIRLFKYIEGSAVDDGDGHLSDEEIEKTATPLQYAEFDLFEGNSTKPADKIGSATTDEYGWLEYTGLPPGDYTLVETKAPSGYELIKEPIKVNVPKYNYIVKVYVSDSGATLLPFTGGNKAMQIVLVVAGSLMLVGMLGIVHQFHPIKRRKRRVR</sequence>
<proteinExistence type="predicted"/>
<feature type="region of interest" description="Disordered" evidence="1">
    <location>
        <begin position="201"/>
        <end position="230"/>
    </location>
</feature>
<dbReference type="RefSeq" id="WP_347298836.1">
    <property type="nucleotide sequence ID" value="NZ_JAFREL020000001.1"/>
</dbReference>
<dbReference type="Proteomes" id="UP000664357">
    <property type="component" value="Unassembled WGS sequence"/>
</dbReference>
<dbReference type="InterPro" id="IPR013783">
    <property type="entry name" value="Ig-like_fold"/>
</dbReference>
<protein>
    <recommendedName>
        <fullName evidence="3">SpaA-like prealbumin fold domain-containing protein</fullName>
    </recommendedName>
</protein>
<evidence type="ECO:0000256" key="1">
    <source>
        <dbReference type="SAM" id="MobiDB-lite"/>
    </source>
</evidence>
<dbReference type="SUPFAM" id="SSF49478">
    <property type="entry name" value="Cna protein B-type domain"/>
    <property type="match status" value="1"/>
</dbReference>
<evidence type="ECO:0000259" key="3">
    <source>
        <dbReference type="Pfam" id="PF17802"/>
    </source>
</evidence>
<dbReference type="EMBL" id="JAFREL020000001">
    <property type="protein sequence ID" value="MEO1770012.1"/>
    <property type="molecule type" value="Genomic_DNA"/>
</dbReference>
<dbReference type="Pfam" id="PF17802">
    <property type="entry name" value="SpaA"/>
    <property type="match status" value="1"/>
</dbReference>
<accession>A0ABV0EN14</accession>
<gene>
    <name evidence="4" type="ORF">JZO67_001963</name>
</gene>
<reference evidence="4 5" key="1">
    <citation type="submission" date="2024-02" db="EMBL/GenBank/DDBJ databases">
        <title>The Genome Sequence of Enterococcus sp. DIV0159.</title>
        <authorList>
            <person name="Earl A."/>
            <person name="Manson A."/>
            <person name="Gilmore M."/>
            <person name="Sanders J."/>
            <person name="Shea T."/>
            <person name="Howe W."/>
            <person name="Livny J."/>
            <person name="Cuomo C."/>
            <person name="Neafsey D."/>
            <person name="Birren B."/>
        </authorList>
    </citation>
    <scope>NUCLEOTIDE SEQUENCE [LARGE SCALE GENOMIC DNA]</scope>
    <source>
        <strain evidence="4 5">665A</strain>
    </source>
</reference>
<keyword evidence="2" id="KW-1133">Transmembrane helix</keyword>
<feature type="transmembrane region" description="Helical" evidence="2">
    <location>
        <begin position="1554"/>
        <end position="1575"/>
    </location>
</feature>
<comment type="caution">
    <text evidence="4">The sequence shown here is derived from an EMBL/GenBank/DDBJ whole genome shotgun (WGS) entry which is preliminary data.</text>
</comment>
<feature type="region of interest" description="Disordered" evidence="1">
    <location>
        <begin position="889"/>
        <end position="915"/>
    </location>
</feature>
<dbReference type="SUPFAM" id="SSF117074">
    <property type="entry name" value="Hypothetical protein PA1324"/>
    <property type="match status" value="1"/>
</dbReference>
<keyword evidence="2" id="KW-0472">Membrane</keyword>
<evidence type="ECO:0000313" key="5">
    <source>
        <dbReference type="Proteomes" id="UP000664357"/>
    </source>
</evidence>
<feature type="domain" description="SpaA-like prealbumin fold" evidence="3">
    <location>
        <begin position="1457"/>
        <end position="1536"/>
    </location>
</feature>
<feature type="compositionally biased region" description="Acidic residues" evidence="1">
    <location>
        <begin position="201"/>
        <end position="213"/>
    </location>
</feature>
<dbReference type="Gene3D" id="2.60.40.10">
    <property type="entry name" value="Immunoglobulins"/>
    <property type="match status" value="2"/>
</dbReference>
<organism evidence="4 5">
    <name type="scientific">Candidatus Enterococcus ferrettii</name>
    <dbReference type="NCBI Taxonomy" id="2815324"/>
    <lineage>
        <taxon>Bacteria</taxon>
        <taxon>Bacillati</taxon>
        <taxon>Bacillota</taxon>
        <taxon>Bacilli</taxon>
        <taxon>Lactobacillales</taxon>
        <taxon>Enterococcaceae</taxon>
        <taxon>Enterococcus</taxon>
    </lineage>
</organism>
<keyword evidence="5" id="KW-1185">Reference proteome</keyword>
<dbReference type="InterPro" id="IPR041033">
    <property type="entry name" value="SpaA_PFL_dom_1"/>
</dbReference>
<evidence type="ECO:0000256" key="2">
    <source>
        <dbReference type="SAM" id="Phobius"/>
    </source>
</evidence>